<accession>A0A0K1PF68</accession>
<dbReference type="EMBL" id="CP012332">
    <property type="protein sequence ID" value="AKU92178.1"/>
    <property type="molecule type" value="Genomic_DNA"/>
</dbReference>
<protein>
    <recommendedName>
        <fullName evidence="4">Tryptophan synthase alpha chain</fullName>
    </recommendedName>
</protein>
<feature type="signal peptide" evidence="1">
    <location>
        <begin position="1"/>
        <end position="26"/>
    </location>
</feature>
<sequence length="1063" mass="112028">MRPSTARLLRGAVALALLALGTGSCGKDPAPPPPCRDGYVPAADGSCTLAPPTCVAGAPGSIVEACATEHRACFEDQLGALCGVCLPGFVEDDGACRPVIACGDLDCAAEGRTCADGGSSRDAQCGACLPGNDALAGRCIHRTCSTTEREGSIAADCASKNRTCDEEGLEEAACGGCYPGFVEKSGTCRLVRSCGDLGCAAANRTCTAAQAHADAACGACRAGFVALGGECAPISDATCDEGSAEATPIAAACAAEHRACDSSKAPAVCGACEGSFVLDHETFGCEPFVPCSQRSCETEHRACVEAPQGRCAGCLPGFVEDPRTGSCRQVRTCASLTCGAEQACTEATDETDAICRPACADGEIWGGSQCAPCPACDDEGEDGRWPFPTSAGSCICKTKPGYFYSTAGDVGTFRCDADGDGWVRESARLAIQSKDPALRTNARCELRTIDRVELQNEAGDSKVVRLSRPLELFETDRNDDQALLDVHWRSKGLPAYGAGRLSARELNRFTKVCHDRRADYNDNGIADVSEWSGHSLGPTMRPEQQPFNEFSYFVELYRGSYRSPAGGEAHGTWVIQEKSRLEAPAGPDNLHVPLSYAASDGAYWRQCKVDPDPRWRTANPPVGMDFARYTDPATFNGLGHHSQFKCLVVDDEPSSGAVQELTPDGVKSAGFRLSRCGKAGPAVVPGGTNPSDTVVGCERVDASSVRPGDVLWGAVPYRDYGPTPYMRYDGLDMGTARYQGGCVNSCVEALASCPGYDINPIAAACLRDPRDFGKFLGCSAWEVCDGLDNDGDGVVDNGDPGGGVACDTGRFGVCEAGTTHCIGGEIVCTQDVPETAEICNGLDDDCNGAIDETFPGKGDACTVPNLKGECAKGRKACASFPEERPPRGEVFCQQVKFPEAETCADALDHDCDGNPYTENGSDENIAGCIDYYYDGDGDGFADRNVPPKCLCSPKGKYRIVAPTKWDCCDSDPNAYPDSNTFRTGRNACGSFDWNCDGVEEKQNTAVSASCKYKVLACSLNGNAGWEGAVPACGESQQWVYDCHYNVGGAHCDRDGYLRTQACR</sequence>
<keyword evidence="1" id="KW-0732">Signal</keyword>
<dbReference type="KEGG" id="vin:AKJ08_2565"/>
<evidence type="ECO:0000256" key="1">
    <source>
        <dbReference type="SAM" id="SignalP"/>
    </source>
</evidence>
<dbReference type="Proteomes" id="UP000055590">
    <property type="component" value="Chromosome"/>
</dbReference>
<dbReference type="STRING" id="1391653.AKJ08_2565"/>
<dbReference type="PATRIC" id="fig|1391653.3.peg.2668"/>
<gene>
    <name evidence="2" type="ORF">AKJ08_2565</name>
</gene>
<evidence type="ECO:0000313" key="2">
    <source>
        <dbReference type="EMBL" id="AKU92178.1"/>
    </source>
</evidence>
<keyword evidence="3" id="KW-1185">Reference proteome</keyword>
<dbReference type="RefSeq" id="WP_050726388.1">
    <property type="nucleotide sequence ID" value="NZ_CP012332.1"/>
</dbReference>
<reference evidence="2 3" key="1">
    <citation type="submission" date="2015-08" db="EMBL/GenBank/DDBJ databases">
        <authorList>
            <person name="Babu N.S."/>
            <person name="Beckwith C.J."/>
            <person name="Beseler K.G."/>
            <person name="Brison A."/>
            <person name="Carone J.V."/>
            <person name="Caskin T.P."/>
            <person name="Diamond M."/>
            <person name="Durham M.E."/>
            <person name="Foxe J.M."/>
            <person name="Go M."/>
            <person name="Henderson B.A."/>
            <person name="Jones I.B."/>
            <person name="McGettigan J.A."/>
            <person name="Micheletti S.J."/>
            <person name="Nasrallah M.E."/>
            <person name="Ortiz D."/>
            <person name="Piller C.R."/>
            <person name="Privatt S.R."/>
            <person name="Schneider S.L."/>
            <person name="Sharp S."/>
            <person name="Smith T.C."/>
            <person name="Stanton J.D."/>
            <person name="Ullery H.E."/>
            <person name="Wilson R.J."/>
            <person name="Serrano M.G."/>
            <person name="Buck G."/>
            <person name="Lee V."/>
            <person name="Wang Y."/>
            <person name="Carvalho R."/>
            <person name="Voegtly L."/>
            <person name="Shi R."/>
            <person name="Duckworth R."/>
            <person name="Johnson A."/>
            <person name="Loviza R."/>
            <person name="Walstead R."/>
            <person name="Shah Z."/>
            <person name="Kiflezghi M."/>
            <person name="Wade K."/>
            <person name="Ball S.L."/>
            <person name="Bradley K.W."/>
            <person name="Asai D.J."/>
            <person name="Bowman C.A."/>
            <person name="Russell D.A."/>
            <person name="Pope W.H."/>
            <person name="Jacobs-Sera D."/>
            <person name="Hendrix R.W."/>
            <person name="Hatfull G.F."/>
        </authorList>
    </citation>
    <scope>NUCLEOTIDE SEQUENCE [LARGE SCALE GENOMIC DNA]</scope>
    <source>
        <strain evidence="2 3">DSM 27710</strain>
    </source>
</reference>
<dbReference type="PROSITE" id="PS51257">
    <property type="entry name" value="PROKAR_LIPOPROTEIN"/>
    <property type="match status" value="1"/>
</dbReference>
<dbReference type="InterPro" id="IPR021655">
    <property type="entry name" value="Put_metal-bd"/>
</dbReference>
<name>A0A0K1PF68_9BACT</name>
<proteinExistence type="predicted"/>
<evidence type="ECO:0008006" key="4">
    <source>
        <dbReference type="Google" id="ProtNLM"/>
    </source>
</evidence>
<dbReference type="Pfam" id="PF11617">
    <property type="entry name" value="Cu-binding_MopE"/>
    <property type="match status" value="3"/>
</dbReference>
<dbReference type="OrthoDB" id="68195at2"/>
<evidence type="ECO:0000313" key="3">
    <source>
        <dbReference type="Proteomes" id="UP000055590"/>
    </source>
</evidence>
<dbReference type="AlphaFoldDB" id="A0A0K1PF68"/>
<feature type="chain" id="PRO_5005465975" description="Tryptophan synthase alpha chain" evidence="1">
    <location>
        <begin position="27"/>
        <end position="1063"/>
    </location>
</feature>
<organism evidence="2 3">
    <name type="scientific">Vulgatibacter incomptus</name>
    <dbReference type="NCBI Taxonomy" id="1391653"/>
    <lineage>
        <taxon>Bacteria</taxon>
        <taxon>Pseudomonadati</taxon>
        <taxon>Myxococcota</taxon>
        <taxon>Myxococcia</taxon>
        <taxon>Myxococcales</taxon>
        <taxon>Cystobacterineae</taxon>
        <taxon>Vulgatibacteraceae</taxon>
        <taxon>Vulgatibacter</taxon>
    </lineage>
</organism>